<protein>
    <submittedName>
        <fullName evidence="2">Uncharacterized protein</fullName>
    </submittedName>
</protein>
<organism evidence="2 3">
    <name type="scientific">Strongylocentrotus purpuratus</name>
    <name type="common">Purple sea urchin</name>
    <dbReference type="NCBI Taxonomy" id="7668"/>
    <lineage>
        <taxon>Eukaryota</taxon>
        <taxon>Metazoa</taxon>
        <taxon>Echinodermata</taxon>
        <taxon>Eleutherozoa</taxon>
        <taxon>Echinozoa</taxon>
        <taxon>Echinoidea</taxon>
        <taxon>Euechinoidea</taxon>
        <taxon>Echinacea</taxon>
        <taxon>Camarodonta</taxon>
        <taxon>Echinidea</taxon>
        <taxon>Strongylocentrotidae</taxon>
        <taxon>Strongylocentrotus</taxon>
    </lineage>
</organism>
<evidence type="ECO:0000313" key="2">
    <source>
        <dbReference type="EnsemblMetazoa" id="XP_030844065"/>
    </source>
</evidence>
<dbReference type="GeneID" id="105445581"/>
<dbReference type="EnsemblMetazoa" id="XM_030988233">
    <property type="protein sequence ID" value="XP_030844093"/>
    <property type="gene ID" value="LOC115925076"/>
</dbReference>
<keyword evidence="3" id="KW-1185">Reference proteome</keyword>
<proteinExistence type="predicted"/>
<feature type="signal peptide" evidence="1">
    <location>
        <begin position="1"/>
        <end position="24"/>
    </location>
</feature>
<evidence type="ECO:0000256" key="1">
    <source>
        <dbReference type="SAM" id="SignalP"/>
    </source>
</evidence>
<keyword evidence="1" id="KW-0732">Signal</keyword>
<dbReference type="OMA" id="MWHTINA"/>
<evidence type="ECO:0000313" key="3">
    <source>
        <dbReference type="Proteomes" id="UP000007110"/>
    </source>
</evidence>
<dbReference type="RefSeq" id="XP_030844065.1">
    <property type="nucleotide sequence ID" value="XM_030988205.1"/>
</dbReference>
<dbReference type="AlphaFoldDB" id="A0A7M7P269"/>
<sequence>MTSMIKYILQVFLSIATICSGVKAQGLNPDRGVNFHLRAMCAPYQLEVAKSGHSCNSQVIDEVHDYAENVHLEGYNRELVEEYLNFAKTGQLCYGEGLTIYKVVGDCDCMSKVCDRYNPKKVDYCKSKSK</sequence>
<dbReference type="EnsemblMetazoa" id="XM_030988205">
    <property type="protein sequence ID" value="XP_030844065"/>
    <property type="gene ID" value="LOC105445581"/>
</dbReference>
<dbReference type="OrthoDB" id="10102731at2759"/>
<dbReference type="KEGG" id="spu:105445581"/>
<dbReference type="KEGG" id="spu:115925076"/>
<reference evidence="2" key="2">
    <citation type="submission" date="2021-01" db="UniProtKB">
        <authorList>
            <consortium name="EnsemblMetazoa"/>
        </authorList>
    </citation>
    <scope>IDENTIFICATION</scope>
</reference>
<accession>A0A7M7P269</accession>
<reference evidence="3" key="1">
    <citation type="submission" date="2015-02" db="EMBL/GenBank/DDBJ databases">
        <title>Genome sequencing for Strongylocentrotus purpuratus.</title>
        <authorList>
            <person name="Murali S."/>
            <person name="Liu Y."/>
            <person name="Vee V."/>
            <person name="English A."/>
            <person name="Wang M."/>
            <person name="Skinner E."/>
            <person name="Han Y."/>
            <person name="Muzny D.M."/>
            <person name="Worley K.C."/>
            <person name="Gibbs R.A."/>
        </authorList>
    </citation>
    <scope>NUCLEOTIDE SEQUENCE</scope>
</reference>
<feature type="chain" id="PRO_5036207683" evidence="1">
    <location>
        <begin position="25"/>
        <end position="130"/>
    </location>
</feature>
<dbReference type="Proteomes" id="UP000007110">
    <property type="component" value="Unassembled WGS sequence"/>
</dbReference>
<dbReference type="RefSeq" id="XP_030844093.1">
    <property type="nucleotide sequence ID" value="XM_030988233.1"/>
</dbReference>
<dbReference type="GeneID" id="115925076"/>
<name>A0A7M7P269_STRPU</name>
<dbReference type="InParanoid" id="A0A7M7P269"/>